<evidence type="ECO:0000313" key="3">
    <source>
        <dbReference type="Proteomes" id="UP000693952"/>
    </source>
</evidence>
<dbReference type="RefSeq" id="WP_068586532.1">
    <property type="nucleotide sequence ID" value="NZ_CP027706.1"/>
</dbReference>
<evidence type="ECO:0000313" key="2">
    <source>
        <dbReference type="EMBL" id="QXH39255.1"/>
    </source>
</evidence>
<protein>
    <recommendedName>
        <fullName evidence="1">YubB ferredoxin-like domain-containing protein</fullName>
    </recommendedName>
</protein>
<evidence type="ECO:0000259" key="1">
    <source>
        <dbReference type="Pfam" id="PF18406"/>
    </source>
</evidence>
<dbReference type="Pfam" id="PF18406">
    <property type="entry name" value="DUF1281_C"/>
    <property type="match status" value="1"/>
</dbReference>
<dbReference type="InterPro" id="IPR041329">
    <property type="entry name" value="YubB_C"/>
</dbReference>
<name>A0ABX8MLB4_9PSED</name>
<gene>
    <name evidence="2" type="ORF">KSS89_23920</name>
</gene>
<sequence length="143" mass="15694">MPNHVTNKINAPAHVLASLINANGEIDFNKLIKSKGEPVSSIWGTKWNAYHQTVDTDGCQLTFDTAWSAPEPVFKALSALHPSEEIIVLFADEDIGNNCGTIKLKAGSIVERDGPSYCGENSESEQQKWSAFAMEIKGWTDEE</sequence>
<dbReference type="EMBL" id="CP077074">
    <property type="protein sequence ID" value="QXH39255.1"/>
    <property type="molecule type" value="Genomic_DNA"/>
</dbReference>
<proteinExistence type="predicted"/>
<feature type="domain" description="YubB ferredoxin-like" evidence="1">
    <location>
        <begin position="46"/>
        <end position="121"/>
    </location>
</feature>
<organism evidence="2 3">
    <name type="scientific">Pseudomonas sessilinigenes</name>
    <dbReference type="NCBI Taxonomy" id="658629"/>
    <lineage>
        <taxon>Bacteria</taxon>
        <taxon>Pseudomonadati</taxon>
        <taxon>Pseudomonadota</taxon>
        <taxon>Gammaproteobacteria</taxon>
        <taxon>Pseudomonadales</taxon>
        <taxon>Pseudomonadaceae</taxon>
        <taxon>Pseudomonas</taxon>
    </lineage>
</organism>
<dbReference type="Proteomes" id="UP000693952">
    <property type="component" value="Chromosome"/>
</dbReference>
<reference evidence="2" key="1">
    <citation type="submission" date="2021-06" db="EMBL/GenBank/DDBJ databases">
        <title>Updating the genus Pseudomonas: Description of 43 new species and partition of the Pseudomonas putida group.</title>
        <authorList>
            <person name="Girard L."/>
            <person name="Lood C."/>
            <person name="Vandamme P."/>
            <person name="Rokni-Zadeh H."/>
            <person name="van Noort V."/>
            <person name="Hofte M."/>
            <person name="Lavigne R."/>
            <person name="De Mot R."/>
        </authorList>
    </citation>
    <scope>NUCLEOTIDE SEQUENCE</scope>
    <source>
        <strain evidence="2">CMR12a</strain>
    </source>
</reference>
<keyword evidence="3" id="KW-1185">Reference proteome</keyword>
<accession>A0ABX8MLB4</accession>